<dbReference type="RefSeq" id="WP_173084999.1">
    <property type="nucleotide sequence ID" value="NZ_BLTE01000011.1"/>
</dbReference>
<reference evidence="4 5" key="2">
    <citation type="submission" date="2020-05" db="EMBL/GenBank/DDBJ databases">
        <title>Draft genome sequence of Desulfovibrio sp. strainFSS-1.</title>
        <authorList>
            <person name="Shimoshige H."/>
            <person name="Kobayashi H."/>
            <person name="Maekawa T."/>
        </authorList>
    </citation>
    <scope>NUCLEOTIDE SEQUENCE [LARGE SCALE GENOMIC DNA]</scope>
    <source>
        <strain evidence="4 5">SIID29052-01</strain>
    </source>
</reference>
<keyword evidence="1" id="KW-0560">Oxidoreductase</keyword>
<evidence type="ECO:0000256" key="2">
    <source>
        <dbReference type="PIRSR" id="PIRSR601501-1"/>
    </source>
</evidence>
<gene>
    <name evidence="4" type="primary">hycE_2</name>
    <name evidence="4" type="ORF">NNJEOMEG_02537</name>
</gene>
<feature type="binding site" evidence="2">
    <location>
        <position position="65"/>
    </location>
    <ligand>
        <name>Ni(2+)</name>
        <dbReference type="ChEBI" id="CHEBI:49786"/>
    </ligand>
</feature>
<comment type="cofactor">
    <cofactor evidence="2">
        <name>Fe cation</name>
        <dbReference type="ChEBI" id="CHEBI:24875"/>
    </cofactor>
</comment>
<dbReference type="Pfam" id="PF00346">
    <property type="entry name" value="Complex1_49kDa"/>
    <property type="match status" value="2"/>
</dbReference>
<dbReference type="Proteomes" id="UP000494245">
    <property type="component" value="Unassembled WGS sequence"/>
</dbReference>
<feature type="binding site" evidence="2">
    <location>
        <position position="355"/>
    </location>
    <ligand>
        <name>Ni(2+)</name>
        <dbReference type="ChEBI" id="CHEBI:49786"/>
    </ligand>
</feature>
<dbReference type="SUPFAM" id="SSF56762">
    <property type="entry name" value="HydB/Nqo4-like"/>
    <property type="match status" value="1"/>
</dbReference>
<dbReference type="GO" id="GO:0051287">
    <property type="term" value="F:NAD binding"/>
    <property type="evidence" value="ECO:0007669"/>
    <property type="project" value="InterPro"/>
</dbReference>
<evidence type="ECO:0000313" key="5">
    <source>
        <dbReference type="Proteomes" id="UP000494245"/>
    </source>
</evidence>
<feature type="binding site" evidence="2">
    <location>
        <position position="46"/>
    </location>
    <ligand>
        <name>Mg(2+)</name>
        <dbReference type="ChEBI" id="CHEBI:18420"/>
    </ligand>
</feature>
<comment type="cofactor">
    <cofactor evidence="2">
        <name>Ni(2+)</name>
        <dbReference type="ChEBI" id="CHEBI:49786"/>
    </cofactor>
</comment>
<dbReference type="PANTHER" id="PTHR43485:SF1">
    <property type="entry name" value="FORMATE HYDROGENLYASE SUBUNIT 5-RELATED"/>
    <property type="match status" value="1"/>
</dbReference>
<dbReference type="Gene3D" id="1.10.645.10">
    <property type="entry name" value="Cytochrome-c3 Hydrogenase, chain B"/>
    <property type="match status" value="1"/>
</dbReference>
<reference evidence="4 5" key="1">
    <citation type="submission" date="2020-04" db="EMBL/GenBank/DDBJ databases">
        <authorList>
            <consortium name="Desulfovibrio sp. FSS-1 genome sequencing consortium"/>
            <person name="Shimoshige H."/>
            <person name="Kobayashi H."/>
            <person name="Maekawa T."/>
        </authorList>
    </citation>
    <scope>NUCLEOTIDE SEQUENCE [LARGE SCALE GENOMIC DNA]</scope>
    <source>
        <strain evidence="4 5">SIID29052-01</strain>
    </source>
</reference>
<feature type="binding site" evidence="2">
    <location>
        <position position="68"/>
    </location>
    <ligand>
        <name>Fe cation</name>
        <dbReference type="ChEBI" id="CHEBI:24875"/>
    </ligand>
</feature>
<dbReference type="InterPro" id="IPR001135">
    <property type="entry name" value="NADH_Q_OxRdtase_suD"/>
</dbReference>
<keyword evidence="4" id="KW-0456">Lyase</keyword>
<keyword evidence="2" id="KW-0533">Nickel</keyword>
<evidence type="ECO:0000313" key="4">
    <source>
        <dbReference type="EMBL" id="GFK94690.1"/>
    </source>
</evidence>
<dbReference type="GO" id="GO:0016829">
    <property type="term" value="F:lyase activity"/>
    <property type="evidence" value="ECO:0007669"/>
    <property type="project" value="UniProtKB-KW"/>
</dbReference>
<feature type="binding site" evidence="2">
    <location>
        <position position="68"/>
    </location>
    <ligand>
        <name>Ni(2+)</name>
        <dbReference type="ChEBI" id="CHEBI:49786"/>
    </ligand>
</feature>
<keyword evidence="2" id="KW-0460">Magnesium</keyword>
<comment type="caution">
    <text evidence="4">The sequence shown here is derived from an EMBL/GenBank/DDBJ whole genome shotgun (WGS) entry which is preliminary data.</text>
</comment>
<keyword evidence="5" id="KW-1185">Reference proteome</keyword>
<proteinExistence type="predicted"/>
<dbReference type="InterPro" id="IPR029014">
    <property type="entry name" value="NiFe-Hase_large"/>
</dbReference>
<dbReference type="GO" id="GO:0016651">
    <property type="term" value="F:oxidoreductase activity, acting on NAD(P)H"/>
    <property type="evidence" value="ECO:0007669"/>
    <property type="project" value="InterPro"/>
</dbReference>
<evidence type="ECO:0000256" key="1">
    <source>
        <dbReference type="ARBA" id="ARBA00023002"/>
    </source>
</evidence>
<dbReference type="AlphaFoldDB" id="A0A6V8LUQ8"/>
<dbReference type="GO" id="GO:0016151">
    <property type="term" value="F:nickel cation binding"/>
    <property type="evidence" value="ECO:0007669"/>
    <property type="project" value="InterPro"/>
</dbReference>
<dbReference type="InterPro" id="IPR052197">
    <property type="entry name" value="ComplexI_49kDa-like"/>
</dbReference>
<dbReference type="EMBL" id="BLTE01000011">
    <property type="protein sequence ID" value="GFK94690.1"/>
    <property type="molecule type" value="Genomic_DNA"/>
</dbReference>
<sequence>MSETYTLPVGPLHVALEEPMYFDVRVEGETVRSVELSAGHVHRGMEALAMNRNWLQNITLTERVCSLCSNSHPTTYCMAVENLAGVVVPERAEYLRVIADEVKRIASHLFNVGIMAHLVGFDSLFMHAMEIREIMQDLKEGVYGNRMNLGALAIGGCRYDLDEETTAFMRAKLRELDPLLTELTRVYATDPLILKRTRGIGVLPMEEARRYEVVGPVARASGIAYDVRRKAPYAVYPHLDFEVQTDTAGDVHSRAMLRLREAAQSAVILEQCLENIPEGPICLPGAVFIPEGEAVARSEAPRGEVFYYVRSDGSDSPQRLKWRVPTYMNWEALQVMMAGCQVADIPLIVNSIDPCISCTER</sequence>
<feature type="domain" description="NADH-quinone oxidoreductase subunit D" evidence="3">
    <location>
        <begin position="119"/>
        <end position="282"/>
    </location>
</feature>
<keyword evidence="2" id="KW-0479">Metal-binding</keyword>
<keyword evidence="2" id="KW-0408">Iron</keyword>
<evidence type="ECO:0000259" key="3">
    <source>
        <dbReference type="Pfam" id="PF00346"/>
    </source>
</evidence>
<feature type="domain" description="NADH-quinone oxidoreductase subunit D" evidence="3">
    <location>
        <begin position="289"/>
        <end position="361"/>
    </location>
</feature>
<feature type="binding site" evidence="2">
    <location>
        <position position="358"/>
    </location>
    <ligand>
        <name>Fe cation</name>
        <dbReference type="ChEBI" id="CHEBI:24875"/>
    </ligand>
</feature>
<organism evidence="4 5">
    <name type="scientific">Fundidesulfovibrio magnetotacticus</name>
    <dbReference type="NCBI Taxonomy" id="2730080"/>
    <lineage>
        <taxon>Bacteria</taxon>
        <taxon>Pseudomonadati</taxon>
        <taxon>Thermodesulfobacteriota</taxon>
        <taxon>Desulfovibrionia</taxon>
        <taxon>Desulfovibrionales</taxon>
        <taxon>Desulfovibrionaceae</taxon>
        <taxon>Fundidesulfovibrio</taxon>
    </lineage>
</organism>
<accession>A0A6V8LUQ8</accession>
<dbReference type="PANTHER" id="PTHR43485">
    <property type="entry name" value="HYDROGENASE-4 COMPONENT G"/>
    <property type="match status" value="1"/>
</dbReference>
<dbReference type="InterPro" id="IPR001501">
    <property type="entry name" value="Ni-dep_hyd_lsu"/>
</dbReference>
<dbReference type="Pfam" id="PF00374">
    <property type="entry name" value="NiFeSe_Hases"/>
    <property type="match status" value="1"/>
</dbReference>
<protein>
    <submittedName>
        <fullName evidence="4">Formate hydrogenlyase subunit 5</fullName>
    </submittedName>
</protein>
<dbReference type="GO" id="GO:0048038">
    <property type="term" value="F:quinone binding"/>
    <property type="evidence" value="ECO:0007669"/>
    <property type="project" value="InterPro"/>
</dbReference>
<name>A0A6V8LUQ8_9BACT</name>